<dbReference type="InterPro" id="IPR052895">
    <property type="entry name" value="HetReg/Transcr_Mod"/>
</dbReference>
<dbReference type="Pfam" id="PF06985">
    <property type="entry name" value="HET"/>
    <property type="match status" value="1"/>
</dbReference>
<proteinExistence type="predicted"/>
<evidence type="ECO:0000259" key="1">
    <source>
        <dbReference type="Pfam" id="PF06985"/>
    </source>
</evidence>
<comment type="caution">
    <text evidence="2">The sequence shown here is derived from an EMBL/GenBank/DDBJ whole genome shotgun (WGS) entry which is preliminary data.</text>
</comment>
<dbReference type="Pfam" id="PF26639">
    <property type="entry name" value="Het-6_barrel"/>
    <property type="match status" value="1"/>
</dbReference>
<dbReference type="EMBL" id="JAAMPI010000392">
    <property type="protein sequence ID" value="KAF4631975.1"/>
    <property type="molecule type" value="Genomic_DNA"/>
</dbReference>
<dbReference type="PANTHER" id="PTHR24148:SF73">
    <property type="entry name" value="HET DOMAIN PROTEIN (AFU_ORTHOLOGUE AFUA_8G01020)"/>
    <property type="match status" value="1"/>
</dbReference>
<protein>
    <recommendedName>
        <fullName evidence="1">Heterokaryon incompatibility domain-containing protein</fullName>
    </recommendedName>
</protein>
<keyword evidence="3" id="KW-1185">Reference proteome</keyword>
<dbReference type="OrthoDB" id="2157530at2759"/>
<evidence type="ECO:0000313" key="2">
    <source>
        <dbReference type="EMBL" id="KAF4631975.1"/>
    </source>
</evidence>
<evidence type="ECO:0000313" key="3">
    <source>
        <dbReference type="Proteomes" id="UP000566819"/>
    </source>
</evidence>
<organism evidence="2 3">
    <name type="scientific">Cudoniella acicularis</name>
    <dbReference type="NCBI Taxonomy" id="354080"/>
    <lineage>
        <taxon>Eukaryota</taxon>
        <taxon>Fungi</taxon>
        <taxon>Dikarya</taxon>
        <taxon>Ascomycota</taxon>
        <taxon>Pezizomycotina</taxon>
        <taxon>Leotiomycetes</taxon>
        <taxon>Helotiales</taxon>
        <taxon>Tricladiaceae</taxon>
        <taxon>Cudoniella</taxon>
    </lineage>
</organism>
<accession>A0A8H4RN96</accession>
<gene>
    <name evidence="2" type="ORF">G7Y89_g6151</name>
</gene>
<name>A0A8H4RN96_9HELO</name>
<dbReference type="InterPro" id="IPR010730">
    <property type="entry name" value="HET"/>
</dbReference>
<dbReference type="PANTHER" id="PTHR24148">
    <property type="entry name" value="ANKYRIN REPEAT DOMAIN-CONTAINING PROTEIN 39 HOMOLOG-RELATED"/>
    <property type="match status" value="1"/>
</dbReference>
<dbReference type="Proteomes" id="UP000566819">
    <property type="component" value="Unassembled WGS sequence"/>
</dbReference>
<sequence length="614" mass="71271">MSSVYYENLDRDRRAIRILKLLPGSWPTRIHCQLKRVLLTDTVVYEAVSYAWGDPNNTKTVLVEGIEMQVPCNLETCLQHLRKPNEALQLWVDALCINQQDLREKECQIGMMGEIFRRCTSAYIWLGVPTTIESSSKFHLELKEISKETIKHQIDPFTIIYHFAGNQHLHELSCFRSEPSKEHFLFCEDRTFKRIWESFKDALQKPWWSRFWCVQECLLPSSAVVVLGQWRVPWKTLKICQMNYERHITSCCAELSGLMPVEYIFYPDMTVVKAQLDSSHMSCIFSDISSNLDLLLRSFRYKACQDPRDKVYGILGLIDRSKYFDLVIDYSLSTTVVYINAMSAMLLDGSGDLRCLTGLGFNSHEYDLPSWVRNFGACPDLGSVSHELTRYQSYILYNASNSTNYIPVIRNKTLLCLSGNLIDKIHRVGKSIEHRSWQHIHNVLQNWSVLAEVHIPTDMSSDYFYESKVNAFWRTIVGDMLFESEQLLRRTNTEDLEALRLWIPKMVMSMKTGVEPPLEAWLTTMISFTYGRALFLTEKGHLGLCYPDCRPGDELWALHGGRVPFILMPKHHLREGSMQNDHQYKFMGEGYLHGFMDGEILQDSFSQTEEVTLW</sequence>
<reference evidence="2 3" key="1">
    <citation type="submission" date="2020-03" db="EMBL/GenBank/DDBJ databases">
        <title>Draft Genome Sequence of Cudoniella acicularis.</title>
        <authorList>
            <person name="Buettner E."/>
            <person name="Kellner H."/>
        </authorList>
    </citation>
    <scope>NUCLEOTIDE SEQUENCE [LARGE SCALE GENOMIC DNA]</scope>
    <source>
        <strain evidence="2 3">DSM 108380</strain>
    </source>
</reference>
<feature type="domain" description="Heterokaryon incompatibility" evidence="1">
    <location>
        <begin position="45"/>
        <end position="216"/>
    </location>
</feature>
<dbReference type="AlphaFoldDB" id="A0A8H4RN96"/>